<reference evidence="3" key="1">
    <citation type="submission" date="2016-06" db="EMBL/GenBank/DDBJ databases">
        <title>Parallel loss of symbiosis genes in relatives of nitrogen-fixing non-legume Parasponia.</title>
        <authorList>
            <person name="Van Velzen R."/>
            <person name="Holmer R."/>
            <person name="Bu F."/>
            <person name="Rutten L."/>
            <person name="Van Zeijl A."/>
            <person name="Liu W."/>
            <person name="Santuari L."/>
            <person name="Cao Q."/>
            <person name="Sharma T."/>
            <person name="Shen D."/>
            <person name="Roswanjaya Y."/>
            <person name="Wardhani T."/>
            <person name="Kalhor M.S."/>
            <person name="Jansen J."/>
            <person name="Van den Hoogen J."/>
            <person name="Gungor B."/>
            <person name="Hartog M."/>
            <person name="Hontelez J."/>
            <person name="Verver J."/>
            <person name="Yang W.-C."/>
            <person name="Schijlen E."/>
            <person name="Repin R."/>
            <person name="Schilthuizen M."/>
            <person name="Schranz E."/>
            <person name="Heidstra R."/>
            <person name="Miyata K."/>
            <person name="Fedorova E."/>
            <person name="Kohlen W."/>
            <person name="Bisseling T."/>
            <person name="Smit S."/>
            <person name="Geurts R."/>
        </authorList>
    </citation>
    <scope>NUCLEOTIDE SEQUENCE [LARGE SCALE GENOMIC DNA]</scope>
    <source>
        <strain evidence="3">cv. WU1-14</strain>
    </source>
</reference>
<dbReference type="PROSITE" id="PS51257">
    <property type="entry name" value="PROKAR_LIPOPROTEIN"/>
    <property type="match status" value="1"/>
</dbReference>
<dbReference type="AlphaFoldDB" id="A0A2P5CD60"/>
<dbReference type="Proteomes" id="UP000237105">
    <property type="component" value="Unassembled WGS sequence"/>
</dbReference>
<evidence type="ECO:0000313" key="3">
    <source>
        <dbReference type="Proteomes" id="UP000237105"/>
    </source>
</evidence>
<keyword evidence="1" id="KW-0472">Membrane</keyword>
<comment type="caution">
    <text evidence="2">The sequence shown here is derived from an EMBL/GenBank/DDBJ whole genome shotgun (WGS) entry which is preliminary data.</text>
</comment>
<gene>
    <name evidence="2" type="ORF">PanWU01x14_162620</name>
</gene>
<keyword evidence="3" id="KW-1185">Reference proteome</keyword>
<sequence length="182" mass="18924">MRTDIRKGLCRKVPLLLEAVAPRPCCSSAVAAGCRRATLVSTGSLVGFSWVTTIAIAIAIAITIAIADLAQADLGLLVDTKNQHSFLPPLPLLRTLSSSPSSATGRVSLPPFCPLQAAVAVAPPALLFSLLLDCGLFASSVSSTLLSDGDGLIVVCTSNDFKRPKLKSLPQLDTFFTEGFGA</sequence>
<evidence type="ECO:0000313" key="2">
    <source>
        <dbReference type="EMBL" id="PON58947.1"/>
    </source>
</evidence>
<dbReference type="EMBL" id="JXTB01000144">
    <property type="protein sequence ID" value="PON58947.1"/>
    <property type="molecule type" value="Genomic_DNA"/>
</dbReference>
<feature type="transmembrane region" description="Helical" evidence="1">
    <location>
        <begin position="45"/>
        <end position="67"/>
    </location>
</feature>
<keyword evidence="1" id="KW-1133">Transmembrane helix</keyword>
<organism evidence="2 3">
    <name type="scientific">Parasponia andersonii</name>
    <name type="common">Sponia andersonii</name>
    <dbReference type="NCBI Taxonomy" id="3476"/>
    <lineage>
        <taxon>Eukaryota</taxon>
        <taxon>Viridiplantae</taxon>
        <taxon>Streptophyta</taxon>
        <taxon>Embryophyta</taxon>
        <taxon>Tracheophyta</taxon>
        <taxon>Spermatophyta</taxon>
        <taxon>Magnoliopsida</taxon>
        <taxon>eudicotyledons</taxon>
        <taxon>Gunneridae</taxon>
        <taxon>Pentapetalae</taxon>
        <taxon>rosids</taxon>
        <taxon>fabids</taxon>
        <taxon>Rosales</taxon>
        <taxon>Cannabaceae</taxon>
        <taxon>Parasponia</taxon>
    </lineage>
</organism>
<evidence type="ECO:0000256" key="1">
    <source>
        <dbReference type="SAM" id="Phobius"/>
    </source>
</evidence>
<name>A0A2P5CD60_PARAD</name>
<keyword evidence="1" id="KW-0812">Transmembrane</keyword>
<proteinExistence type="predicted"/>
<accession>A0A2P5CD60</accession>
<protein>
    <submittedName>
        <fullName evidence="2">Uncharacterized protein</fullName>
    </submittedName>
</protein>